<proteinExistence type="predicted"/>
<dbReference type="AlphaFoldDB" id="A0A380TKB5"/>
<dbReference type="Pfam" id="PF02585">
    <property type="entry name" value="PIG-L"/>
    <property type="match status" value="1"/>
</dbReference>
<protein>
    <submittedName>
        <fullName evidence="1">N-acetylglucosaminyl deacetylase, LmbE family</fullName>
    </submittedName>
</protein>
<accession>A0A380TKB5</accession>
<name>A0A380TKB5_9ZZZZ</name>
<sequence>MSLLAQLRSVVIIAPHADDDVLGCGGLMARLKGSGAAVHVVFMAVDGFHHFGYEGRTGCAQRVQEIEAVAALLGFSWEILYRDQDLIEKLDTLPKRDLVEHFERVFNERKPDLLVLPGRIDYDQDHRRTFETAFAAARPIAPQFGKWLIPHVVACEQVKQAFAWEDLPRPAMFCDITAVIETKLEAIALYASQLRPPPHVRSLEGVRALARIRGSEIGCDYAEAFQVFRTVM</sequence>
<organism evidence="1">
    <name type="scientific">metagenome</name>
    <dbReference type="NCBI Taxonomy" id="256318"/>
    <lineage>
        <taxon>unclassified sequences</taxon>
        <taxon>metagenomes</taxon>
    </lineage>
</organism>
<dbReference type="InterPro" id="IPR024078">
    <property type="entry name" value="LmbE-like_dom_sf"/>
</dbReference>
<dbReference type="EMBL" id="UIDG01000540">
    <property type="protein sequence ID" value="SUS08123.1"/>
    <property type="molecule type" value="Genomic_DNA"/>
</dbReference>
<reference evidence="1" key="1">
    <citation type="submission" date="2018-07" db="EMBL/GenBank/DDBJ databases">
        <authorList>
            <person name="Quirk P.G."/>
            <person name="Krulwich T.A."/>
        </authorList>
    </citation>
    <scope>NUCLEOTIDE SEQUENCE</scope>
</reference>
<gene>
    <name evidence="1" type="ORF">DF3PB_5850001</name>
</gene>
<dbReference type="Gene3D" id="3.40.50.10320">
    <property type="entry name" value="LmbE-like"/>
    <property type="match status" value="1"/>
</dbReference>
<evidence type="ECO:0000313" key="1">
    <source>
        <dbReference type="EMBL" id="SUS08123.1"/>
    </source>
</evidence>
<dbReference type="SUPFAM" id="SSF102588">
    <property type="entry name" value="LmbE-like"/>
    <property type="match status" value="1"/>
</dbReference>
<dbReference type="InterPro" id="IPR003737">
    <property type="entry name" value="GlcNAc_PI_deacetylase-related"/>
</dbReference>